<dbReference type="EMBL" id="JANPWB010000004">
    <property type="protein sequence ID" value="KAJ1192434.1"/>
    <property type="molecule type" value="Genomic_DNA"/>
</dbReference>
<feature type="region of interest" description="Disordered" evidence="1">
    <location>
        <begin position="1"/>
        <end position="24"/>
    </location>
</feature>
<accession>A0AAV7UVK2</accession>
<name>A0AAV7UVK2_PLEWA</name>
<dbReference type="Proteomes" id="UP001066276">
    <property type="component" value="Chromosome 2_2"/>
</dbReference>
<dbReference type="AlphaFoldDB" id="A0AAV7UVK2"/>
<keyword evidence="3" id="KW-1185">Reference proteome</keyword>
<evidence type="ECO:0000313" key="2">
    <source>
        <dbReference type="EMBL" id="KAJ1192434.1"/>
    </source>
</evidence>
<reference evidence="2" key="1">
    <citation type="journal article" date="2022" name="bioRxiv">
        <title>Sequencing and chromosome-scale assembly of the giantPleurodeles waltlgenome.</title>
        <authorList>
            <person name="Brown T."/>
            <person name="Elewa A."/>
            <person name="Iarovenko S."/>
            <person name="Subramanian E."/>
            <person name="Araus A.J."/>
            <person name="Petzold A."/>
            <person name="Susuki M."/>
            <person name="Suzuki K.-i.T."/>
            <person name="Hayashi T."/>
            <person name="Toyoda A."/>
            <person name="Oliveira C."/>
            <person name="Osipova E."/>
            <person name="Leigh N.D."/>
            <person name="Simon A."/>
            <person name="Yun M.H."/>
        </authorList>
    </citation>
    <scope>NUCLEOTIDE SEQUENCE</scope>
    <source>
        <strain evidence="2">20211129_DDA</strain>
        <tissue evidence="2">Liver</tissue>
    </source>
</reference>
<proteinExistence type="predicted"/>
<organism evidence="2 3">
    <name type="scientific">Pleurodeles waltl</name>
    <name type="common">Iberian ribbed newt</name>
    <dbReference type="NCBI Taxonomy" id="8319"/>
    <lineage>
        <taxon>Eukaryota</taxon>
        <taxon>Metazoa</taxon>
        <taxon>Chordata</taxon>
        <taxon>Craniata</taxon>
        <taxon>Vertebrata</taxon>
        <taxon>Euteleostomi</taxon>
        <taxon>Amphibia</taxon>
        <taxon>Batrachia</taxon>
        <taxon>Caudata</taxon>
        <taxon>Salamandroidea</taxon>
        <taxon>Salamandridae</taxon>
        <taxon>Pleurodelinae</taxon>
        <taxon>Pleurodeles</taxon>
    </lineage>
</organism>
<evidence type="ECO:0000256" key="1">
    <source>
        <dbReference type="SAM" id="MobiDB-lite"/>
    </source>
</evidence>
<evidence type="ECO:0000313" key="3">
    <source>
        <dbReference type="Proteomes" id="UP001066276"/>
    </source>
</evidence>
<protein>
    <submittedName>
        <fullName evidence="2">Uncharacterized protein</fullName>
    </submittedName>
</protein>
<gene>
    <name evidence="2" type="ORF">NDU88_001741</name>
</gene>
<sequence>MDRTYAKTISDLKGGGLQQENKDNKLGNWGWRLAGSRDRRQQMTVKVEAISAMLVSGTAGVCHKGSGGTLPPGGKEPPKVDSEPGSTRLSPSQVLAECRKIVCCSRSGHARKQSPGDQACSETTWSRPHLKWRPGTADGAQGQRQGWCICGPNMQERRAIPHPLTQESGGCLVEEATQVAPSSERKVEWREEWWPVAERRARAVLWVLGVCIRLRRK</sequence>
<feature type="region of interest" description="Disordered" evidence="1">
    <location>
        <begin position="63"/>
        <end position="91"/>
    </location>
</feature>
<comment type="caution">
    <text evidence="2">The sequence shown here is derived from an EMBL/GenBank/DDBJ whole genome shotgun (WGS) entry which is preliminary data.</text>
</comment>